<evidence type="ECO:0000256" key="1">
    <source>
        <dbReference type="ARBA" id="ARBA00006525"/>
    </source>
</evidence>
<accession>A0A7W8G801</accession>
<dbReference type="AlphaFoldDB" id="A0A7W8G801"/>
<dbReference type="Pfam" id="PF02481">
    <property type="entry name" value="DNA_processg_A"/>
    <property type="match status" value="1"/>
</dbReference>
<dbReference type="PANTHER" id="PTHR43022">
    <property type="entry name" value="PROTEIN SMF"/>
    <property type="match status" value="1"/>
</dbReference>
<organism evidence="3 4">
    <name type="scientific">Treponema ruminis</name>
    <dbReference type="NCBI Taxonomy" id="744515"/>
    <lineage>
        <taxon>Bacteria</taxon>
        <taxon>Pseudomonadati</taxon>
        <taxon>Spirochaetota</taxon>
        <taxon>Spirochaetia</taxon>
        <taxon>Spirochaetales</taxon>
        <taxon>Treponemataceae</taxon>
        <taxon>Treponema</taxon>
    </lineage>
</organism>
<dbReference type="Proteomes" id="UP000518887">
    <property type="component" value="Unassembled WGS sequence"/>
</dbReference>
<name>A0A7W8G801_9SPIR</name>
<feature type="domain" description="Smf/DprA SLOG" evidence="2">
    <location>
        <begin position="104"/>
        <end position="317"/>
    </location>
</feature>
<dbReference type="Gene3D" id="3.40.50.450">
    <property type="match status" value="1"/>
</dbReference>
<evidence type="ECO:0000313" key="3">
    <source>
        <dbReference type="EMBL" id="MBB5225506.1"/>
    </source>
</evidence>
<dbReference type="PANTHER" id="PTHR43022:SF1">
    <property type="entry name" value="PROTEIN SMF"/>
    <property type="match status" value="1"/>
</dbReference>
<gene>
    <name evidence="3" type="ORF">HNP76_000850</name>
</gene>
<evidence type="ECO:0000259" key="2">
    <source>
        <dbReference type="Pfam" id="PF02481"/>
    </source>
</evidence>
<dbReference type="EMBL" id="JACHFQ010000002">
    <property type="protein sequence ID" value="MBB5225506.1"/>
    <property type="molecule type" value="Genomic_DNA"/>
</dbReference>
<dbReference type="InterPro" id="IPR057666">
    <property type="entry name" value="DrpA_SLOG"/>
</dbReference>
<comment type="caution">
    <text evidence="3">The sequence shown here is derived from an EMBL/GenBank/DDBJ whole genome shotgun (WGS) entry which is preliminary data.</text>
</comment>
<evidence type="ECO:0000313" key="4">
    <source>
        <dbReference type="Proteomes" id="UP000518887"/>
    </source>
</evidence>
<dbReference type="GO" id="GO:0009294">
    <property type="term" value="P:DNA-mediated transformation"/>
    <property type="evidence" value="ECO:0007669"/>
    <property type="project" value="InterPro"/>
</dbReference>
<keyword evidence="4" id="KW-1185">Reference proteome</keyword>
<sequence>MEITSKTQTSHNIELLARLIVSDASFLTVREKIIFHNFLLTDDHGNPFADEKSFADRLLSLSITSISLAVKRVFPRARWDAAECLKKVKVSRKIMEIQGIKSCCCLDSDYPAMLREMKDPPFMLFYRGNLEILNRPCVSVVGTRRAFPQALKAATDFSKAACDDGFCVISGLAFGIDAASHKGALLSNNSATCAVLPSGIDIITPHSHIRLASKILEKGGLILSEYLPLTPSVQFRYVQRNRIVAALSPATLVVQAQAGSGAMITADLALGYNREVFFHQECFTREIPGKIGASQASSPEAFVSDGAKIICDYEEFKKNLWL</sequence>
<dbReference type="SUPFAM" id="SSF102405">
    <property type="entry name" value="MCP/YpsA-like"/>
    <property type="match status" value="1"/>
</dbReference>
<comment type="similarity">
    <text evidence="1">Belongs to the DprA/Smf family.</text>
</comment>
<dbReference type="RefSeq" id="WP_184657843.1">
    <property type="nucleotide sequence ID" value="NZ_CP031518.1"/>
</dbReference>
<proteinExistence type="inferred from homology"/>
<dbReference type="InterPro" id="IPR003488">
    <property type="entry name" value="DprA"/>
</dbReference>
<dbReference type="NCBIfam" id="TIGR00732">
    <property type="entry name" value="dprA"/>
    <property type="match status" value="1"/>
</dbReference>
<protein>
    <submittedName>
        <fullName evidence="3">DNA processing protein</fullName>
    </submittedName>
</protein>
<reference evidence="3 4" key="1">
    <citation type="submission" date="2020-08" db="EMBL/GenBank/DDBJ databases">
        <title>Genomic Encyclopedia of Type Strains, Phase IV (KMG-IV): sequencing the most valuable type-strain genomes for metagenomic binning, comparative biology and taxonomic classification.</title>
        <authorList>
            <person name="Goeker M."/>
        </authorList>
    </citation>
    <scope>NUCLEOTIDE SEQUENCE [LARGE SCALE GENOMIC DNA]</scope>
    <source>
        <strain evidence="3 4">DSM 103462</strain>
    </source>
</reference>